<dbReference type="AlphaFoldDB" id="A0A5M9JV12"/>
<gene>
    <name evidence="2" type="ORF">EYC84_003070</name>
</gene>
<dbReference type="Proteomes" id="UP000322873">
    <property type="component" value="Unassembled WGS sequence"/>
</dbReference>
<evidence type="ECO:0000313" key="3">
    <source>
        <dbReference type="Proteomes" id="UP000322873"/>
    </source>
</evidence>
<sequence>MYSILMIGFELAFRTPLQQVNMLELAASATHDIAVVIFQAIQYLKPAWLDYNFTFNGPRRLLESGDIPLVHEEEEYGCFDRNSCCLLHGLQLQTP</sequence>
<dbReference type="Pfam" id="PF25353">
    <property type="entry name" value="PH_2nd_LRR"/>
    <property type="match status" value="1"/>
</dbReference>
<protein>
    <recommendedName>
        <fullName evidence="1">LRR-containing protein second PH domain-containing protein</fullName>
    </recommendedName>
</protein>
<dbReference type="EMBL" id="VICG01000004">
    <property type="protein sequence ID" value="KAA8572450.1"/>
    <property type="molecule type" value="Genomic_DNA"/>
</dbReference>
<dbReference type="InterPro" id="IPR057334">
    <property type="entry name" value="PH_2nd_LRR"/>
</dbReference>
<comment type="caution">
    <text evidence="2">The sequence shown here is derived from an EMBL/GenBank/DDBJ whole genome shotgun (WGS) entry which is preliminary data.</text>
</comment>
<proteinExistence type="predicted"/>
<organism evidence="2 3">
    <name type="scientific">Monilinia fructicola</name>
    <name type="common">Brown rot fungus</name>
    <name type="synonym">Ciboria fructicola</name>
    <dbReference type="NCBI Taxonomy" id="38448"/>
    <lineage>
        <taxon>Eukaryota</taxon>
        <taxon>Fungi</taxon>
        <taxon>Dikarya</taxon>
        <taxon>Ascomycota</taxon>
        <taxon>Pezizomycotina</taxon>
        <taxon>Leotiomycetes</taxon>
        <taxon>Helotiales</taxon>
        <taxon>Sclerotiniaceae</taxon>
        <taxon>Monilinia</taxon>
    </lineage>
</organism>
<name>A0A5M9JV12_MONFR</name>
<feature type="domain" description="LRR-containing protein second PH" evidence="1">
    <location>
        <begin position="9"/>
        <end position="68"/>
    </location>
</feature>
<evidence type="ECO:0000259" key="1">
    <source>
        <dbReference type="Pfam" id="PF25353"/>
    </source>
</evidence>
<accession>A0A5M9JV12</accession>
<evidence type="ECO:0000313" key="2">
    <source>
        <dbReference type="EMBL" id="KAA8572450.1"/>
    </source>
</evidence>
<reference evidence="2 3" key="1">
    <citation type="submission" date="2019-06" db="EMBL/GenBank/DDBJ databases">
        <title>Genome Sequence of the Brown Rot Fungal Pathogen Monilinia fructicola.</title>
        <authorList>
            <person name="De Miccolis Angelini R.M."/>
            <person name="Landi L."/>
            <person name="Abate D."/>
            <person name="Pollastro S."/>
            <person name="Romanazzi G."/>
            <person name="Faretra F."/>
        </authorList>
    </citation>
    <scope>NUCLEOTIDE SEQUENCE [LARGE SCALE GENOMIC DNA]</scope>
    <source>
        <strain evidence="2 3">Mfrc123</strain>
    </source>
</reference>
<dbReference type="VEuPathDB" id="FungiDB:MFRU_003g03280"/>
<keyword evidence="3" id="KW-1185">Reference proteome</keyword>